<comment type="caution">
    <text evidence="1">The sequence shown here is derived from an EMBL/GenBank/DDBJ whole genome shotgun (WGS) entry which is preliminary data.</text>
</comment>
<gene>
    <name evidence="1" type="ORF">CBA19CS42_32320</name>
</gene>
<dbReference type="AlphaFoldDB" id="A0AA37IHH5"/>
<dbReference type="EMBL" id="BPUS01000021">
    <property type="protein sequence ID" value="GJH29302.1"/>
    <property type="molecule type" value="Genomic_DNA"/>
</dbReference>
<reference evidence="1" key="1">
    <citation type="submission" date="2022-09" db="EMBL/GenBank/DDBJ databases">
        <title>Isolation and characterization of 3-chlorobenzoate degrading bacteria from soils in Shizuoka.</title>
        <authorList>
            <person name="Ifat A."/>
            <person name="Ogawa N."/>
            <person name="Kimbara K."/>
            <person name="Moriuchi R."/>
            <person name="Dohra H."/>
            <person name="Shintani M."/>
        </authorList>
    </citation>
    <scope>NUCLEOTIDE SEQUENCE</scope>
    <source>
        <strain evidence="1">19CS4-2</strain>
    </source>
</reference>
<accession>A0AA37IHH5</accession>
<evidence type="ECO:0000313" key="1">
    <source>
        <dbReference type="EMBL" id="GJH29302.1"/>
    </source>
</evidence>
<sequence>MFIIGDNPSTPRRDEFDDFNDYWTALTYNIEKFDEAYKSKRLDDRATKTTVQTEKLVDLNREGALPRDKHLLGGYPRLGYDFCSGAALSA</sequence>
<dbReference type="Proteomes" id="UP001055111">
    <property type="component" value="Unassembled WGS sequence"/>
</dbReference>
<protein>
    <submittedName>
        <fullName evidence="1">Uncharacterized protein</fullName>
    </submittedName>
</protein>
<name>A0AA37IHH5_9BURK</name>
<dbReference type="RefSeq" id="WP_238216528.1">
    <property type="nucleotide sequence ID" value="NZ_BPUS01000021.1"/>
</dbReference>
<evidence type="ECO:0000313" key="2">
    <source>
        <dbReference type="Proteomes" id="UP001055111"/>
    </source>
</evidence>
<proteinExistence type="predicted"/>
<organism evidence="1 2">
    <name type="scientific">Caballeronia novacaledonica</name>
    <dbReference type="NCBI Taxonomy" id="1544861"/>
    <lineage>
        <taxon>Bacteria</taxon>
        <taxon>Pseudomonadati</taxon>
        <taxon>Pseudomonadota</taxon>
        <taxon>Betaproteobacteria</taxon>
        <taxon>Burkholderiales</taxon>
        <taxon>Burkholderiaceae</taxon>
        <taxon>Caballeronia</taxon>
    </lineage>
</organism>